<dbReference type="GO" id="GO:0035999">
    <property type="term" value="P:tetrahydrofolate interconversion"/>
    <property type="evidence" value="ECO:0007669"/>
    <property type="project" value="UniProtKB-UniRule"/>
</dbReference>
<organism evidence="11 12">
    <name type="scientific">Simkania negevensis (strain ATCC VR-1471 / DSM 27360 / Z)</name>
    <dbReference type="NCBI Taxonomy" id="331113"/>
    <lineage>
        <taxon>Bacteria</taxon>
        <taxon>Pseudomonadati</taxon>
        <taxon>Chlamydiota</taxon>
        <taxon>Chlamydiia</taxon>
        <taxon>Parachlamydiales</taxon>
        <taxon>Simkaniaceae</taxon>
        <taxon>Simkania</taxon>
    </lineage>
</organism>
<dbReference type="InterPro" id="IPR015422">
    <property type="entry name" value="PyrdxlP-dep_Trfase_small"/>
</dbReference>
<dbReference type="GO" id="GO:0005829">
    <property type="term" value="C:cytosol"/>
    <property type="evidence" value="ECO:0007669"/>
    <property type="project" value="TreeGrafter"/>
</dbReference>
<keyword evidence="5 8" id="KW-0028">Amino-acid biosynthesis</keyword>
<reference evidence="11 12" key="1">
    <citation type="journal article" date="2011" name="Mol. Biol. Evol.">
        <title>Unity in variety--the pan-genome of the Chlamydiae.</title>
        <authorList>
            <person name="Collingro A."/>
            <person name="Tischler P."/>
            <person name="Weinmaier T."/>
            <person name="Penz T."/>
            <person name="Heinz E."/>
            <person name="Brunham R.C."/>
            <person name="Read T.D."/>
            <person name="Bavoil P.M."/>
            <person name="Sachse K."/>
            <person name="Kahane S."/>
            <person name="Friedman M.G."/>
            <person name="Rattei T."/>
            <person name="Myers G.S."/>
            <person name="Horn M."/>
        </authorList>
    </citation>
    <scope>NUCLEOTIDE SEQUENCE [LARGE SCALE GENOMIC DNA]</scope>
    <source>
        <strain evidence="12">ATCC VR-1471 / Z</strain>
    </source>
</reference>
<dbReference type="GO" id="GO:0004372">
    <property type="term" value="F:glycine hydroxymethyltransferase activity"/>
    <property type="evidence" value="ECO:0007669"/>
    <property type="project" value="UniProtKB-UniRule"/>
</dbReference>
<dbReference type="CDD" id="cd00378">
    <property type="entry name" value="SHMT"/>
    <property type="match status" value="1"/>
</dbReference>
<dbReference type="InterPro" id="IPR019798">
    <property type="entry name" value="Ser_HO-MeTrfase_PLP_BS"/>
</dbReference>
<comment type="similarity">
    <text evidence="2 8">Belongs to the SHMT family.</text>
</comment>
<comment type="function">
    <text evidence="8">Catalyzes the reversible interconversion of serine and glycine with tetrahydrofolate (THF) serving as the one-carbon carrier. This reaction serves as the major source of one-carbon groups required for the biosynthesis of purines, thymidylate, methionine, and other important biomolecules. Also exhibits THF-independent aldolase activity toward beta-hydroxyamino acids, producing glycine and aldehydes, via a retro-aldol mechanism.</text>
</comment>
<evidence type="ECO:0000256" key="6">
    <source>
        <dbReference type="ARBA" id="ARBA00022679"/>
    </source>
</evidence>
<gene>
    <name evidence="8 11" type="primary">glyA</name>
    <name evidence="11" type="ordered locus">SNE_A20270</name>
</gene>
<dbReference type="InterPro" id="IPR015421">
    <property type="entry name" value="PyrdxlP-dep_Trfase_major"/>
</dbReference>
<feature type="domain" description="Serine hydroxymethyltransferase-like" evidence="10">
    <location>
        <begin position="165"/>
        <end position="440"/>
    </location>
</feature>
<dbReference type="PIRSF" id="PIRSF000412">
    <property type="entry name" value="SHMT"/>
    <property type="match status" value="1"/>
</dbReference>
<feature type="site" description="Plays an important role in substrate specificity" evidence="8">
    <location>
        <position position="285"/>
    </location>
</feature>
<dbReference type="Pfam" id="PF00464">
    <property type="entry name" value="SHMT"/>
    <property type="match status" value="2"/>
</dbReference>
<dbReference type="STRING" id="331113.SNE_A20270"/>
<dbReference type="GO" id="GO:0019264">
    <property type="term" value="P:glycine biosynthetic process from serine"/>
    <property type="evidence" value="ECO:0007669"/>
    <property type="project" value="UniProtKB-UniRule"/>
</dbReference>
<comment type="subunit">
    <text evidence="8">Homodimer.</text>
</comment>
<dbReference type="UniPathway" id="UPA00288">
    <property type="reaction ID" value="UER01023"/>
</dbReference>
<dbReference type="Gene3D" id="3.40.640.10">
    <property type="entry name" value="Type I PLP-dependent aspartate aminotransferase-like (Major domain)"/>
    <property type="match status" value="2"/>
</dbReference>
<protein>
    <recommendedName>
        <fullName evidence="8">Serine hydroxymethyltransferase</fullName>
        <shortName evidence="8">SHMT</shortName>
        <shortName evidence="8">Serine methylase</shortName>
        <ecNumber evidence="8">2.1.2.1</ecNumber>
    </recommendedName>
</protein>
<dbReference type="PROSITE" id="PS00096">
    <property type="entry name" value="SHMT"/>
    <property type="match status" value="1"/>
</dbReference>
<evidence type="ECO:0000256" key="7">
    <source>
        <dbReference type="ARBA" id="ARBA00022898"/>
    </source>
</evidence>
<evidence type="ECO:0000313" key="11">
    <source>
        <dbReference type="EMBL" id="CCB89904.1"/>
    </source>
</evidence>
<dbReference type="GO" id="GO:0008168">
    <property type="term" value="F:methyltransferase activity"/>
    <property type="evidence" value="ECO:0007669"/>
    <property type="project" value="UniProtKB-KW"/>
</dbReference>
<keyword evidence="11" id="KW-0489">Methyltransferase</keyword>
<evidence type="ECO:0000256" key="8">
    <source>
        <dbReference type="HAMAP-Rule" id="MF_00051"/>
    </source>
</evidence>
<dbReference type="NCBIfam" id="NF000586">
    <property type="entry name" value="PRK00011.1"/>
    <property type="match status" value="1"/>
</dbReference>
<dbReference type="SUPFAM" id="SSF53383">
    <property type="entry name" value="PLP-dependent transferases"/>
    <property type="match status" value="1"/>
</dbReference>
<dbReference type="HOGENOM" id="CLU_022477_2_1_0"/>
<dbReference type="eggNOG" id="COG0112">
    <property type="taxonomic scope" value="Bacteria"/>
</dbReference>
<feature type="binding site" evidence="8">
    <location>
        <position position="174"/>
    </location>
    <ligand>
        <name>(6S)-5,6,7,8-tetrahydrofolate</name>
        <dbReference type="ChEBI" id="CHEBI:57453"/>
    </ligand>
</feature>
<dbReference type="PANTHER" id="PTHR11680:SF35">
    <property type="entry name" value="SERINE HYDROXYMETHYLTRANSFERASE 1"/>
    <property type="match status" value="1"/>
</dbReference>
<evidence type="ECO:0000313" key="12">
    <source>
        <dbReference type="Proteomes" id="UP000000496"/>
    </source>
</evidence>
<dbReference type="InterPro" id="IPR049943">
    <property type="entry name" value="Ser_HO-MeTrfase-like"/>
</dbReference>
<dbReference type="InterPro" id="IPR001085">
    <property type="entry name" value="Ser_HO-MeTrfase"/>
</dbReference>
<keyword evidence="4 8" id="KW-0554">One-carbon metabolism</keyword>
<dbReference type="AlphaFoldDB" id="F8L5N4"/>
<comment type="pathway">
    <text evidence="8">Amino-acid biosynthesis; glycine biosynthesis; glycine from L-serine: step 1/1.</text>
</comment>
<keyword evidence="7 8" id="KW-0663">Pyridoxal phosphate</keyword>
<evidence type="ECO:0000256" key="3">
    <source>
        <dbReference type="ARBA" id="ARBA00022490"/>
    </source>
</evidence>
<dbReference type="FunFam" id="3.40.640.10:FF:000060">
    <property type="entry name" value="Serine hydroxymethyltransferase"/>
    <property type="match status" value="1"/>
</dbReference>
<dbReference type="InterPro" id="IPR039429">
    <property type="entry name" value="SHMT-like_dom"/>
</dbReference>
<comment type="caution">
    <text evidence="8">Lacks conserved residue(s) required for the propagation of feature annotation.</text>
</comment>
<dbReference type="EMBL" id="FR872582">
    <property type="protein sequence ID" value="CCB89904.1"/>
    <property type="molecule type" value="Genomic_DNA"/>
</dbReference>
<evidence type="ECO:0000256" key="4">
    <source>
        <dbReference type="ARBA" id="ARBA00022563"/>
    </source>
</evidence>
<dbReference type="HAMAP" id="MF_00051">
    <property type="entry name" value="SHMT"/>
    <property type="match status" value="1"/>
</dbReference>
<dbReference type="GO" id="GO:0032259">
    <property type="term" value="P:methylation"/>
    <property type="evidence" value="ECO:0007669"/>
    <property type="project" value="UniProtKB-KW"/>
</dbReference>
<evidence type="ECO:0000256" key="5">
    <source>
        <dbReference type="ARBA" id="ARBA00022605"/>
    </source>
</evidence>
<dbReference type="UniPathway" id="UPA00193"/>
<sequence>MSYLNQYFEKTPESKRSSATIAYLAGLDHLRKDNPEIVQAIIKELHDQRSYLKMIASENYCSLATQLAMGNLLTDKYSEGYPGHRFYAGCDNIDTIESLAIQELKKLYGCDHAYVQPHSGADANLVAFWGILVHRIQNKEVEALGKKSLDELSPEEYEKVRQLMLNQKVMGLSLSSGGHLTHGYRHNVSAKMFRAVSYDVNAETELIDFKQLEEQVKREKPAILIGGYSAYPRLINFAKMREIAESVGAVFMVDMAHFSGLVAGKVMQGDYDPVLHAHIVTSTTHKTLRGPRGGMVLCKEEYREVIDKGCPLVLGGPLPHVMAAKAVAFREAQTPEYRNYAEQIVKNSRALAERLLDRDVKLFTGGTDNHLIVFDVMTSFGLTGRQAETAMREALMTVNRNAIPFDVNGPWYTSGVRIGTAALTTLGMKEGEMHQIADLIADLLKASKAHIVDKTGKPSKAKVDIDSIVLKRVQEEVTTLLGKFLLYPELTDLALAEQVLT</sequence>
<feature type="binding site" evidence="8">
    <location>
        <begin position="178"/>
        <end position="180"/>
    </location>
    <ligand>
        <name>(6S)-5,6,7,8-tetrahydrofolate</name>
        <dbReference type="ChEBI" id="CHEBI:57453"/>
    </ligand>
</feature>
<comment type="subcellular location">
    <subcellularLocation>
        <location evidence="8">Cytoplasm</location>
    </subcellularLocation>
</comment>
<dbReference type="NCBIfam" id="NF010094">
    <property type="entry name" value="PRK13580.1"/>
    <property type="match status" value="1"/>
</dbReference>
<feature type="modified residue" description="N6-(pyridoxal phosphate)lysine" evidence="8 9">
    <location>
        <position position="286"/>
    </location>
</feature>
<keyword evidence="3 8" id="KW-0963">Cytoplasm</keyword>
<keyword evidence="12" id="KW-1185">Reference proteome</keyword>
<accession>F8L5N4</accession>
<proteinExistence type="inferred from homology"/>
<keyword evidence="6 8" id="KW-0808">Transferase</keyword>
<feature type="domain" description="Serine hydroxymethyltransferase-like" evidence="10">
    <location>
        <begin position="31"/>
        <end position="132"/>
    </location>
</feature>
<comment type="pathway">
    <text evidence="8">One-carbon metabolism; tetrahydrofolate interconversion.</text>
</comment>
<dbReference type="PANTHER" id="PTHR11680">
    <property type="entry name" value="SERINE HYDROXYMETHYLTRANSFERASE"/>
    <property type="match status" value="1"/>
</dbReference>
<dbReference type="GO" id="GO:0030170">
    <property type="term" value="F:pyridoxal phosphate binding"/>
    <property type="evidence" value="ECO:0007669"/>
    <property type="project" value="UniProtKB-UniRule"/>
</dbReference>
<evidence type="ECO:0000259" key="10">
    <source>
        <dbReference type="Pfam" id="PF00464"/>
    </source>
</evidence>
<dbReference type="InterPro" id="IPR015424">
    <property type="entry name" value="PyrdxlP-dep_Trfase"/>
</dbReference>
<comment type="catalytic activity">
    <reaction evidence="8">
        <text>(6R)-5,10-methylene-5,6,7,8-tetrahydrofolate + glycine + H2O = (6S)-5,6,7,8-tetrahydrofolate + L-serine</text>
        <dbReference type="Rhea" id="RHEA:15481"/>
        <dbReference type="ChEBI" id="CHEBI:15377"/>
        <dbReference type="ChEBI" id="CHEBI:15636"/>
        <dbReference type="ChEBI" id="CHEBI:33384"/>
        <dbReference type="ChEBI" id="CHEBI:57305"/>
        <dbReference type="ChEBI" id="CHEBI:57453"/>
        <dbReference type="EC" id="2.1.2.1"/>
    </reaction>
</comment>
<name>F8L5N4_SIMNZ</name>
<comment type="cofactor">
    <cofactor evidence="1 8 9">
        <name>pyridoxal 5'-phosphate</name>
        <dbReference type="ChEBI" id="CHEBI:597326"/>
    </cofactor>
</comment>
<dbReference type="EC" id="2.1.2.1" evidence="8"/>
<dbReference type="OrthoDB" id="9803846at2"/>
<dbReference type="Proteomes" id="UP000000496">
    <property type="component" value="Chromosome gsn.131"/>
</dbReference>
<evidence type="ECO:0000256" key="2">
    <source>
        <dbReference type="ARBA" id="ARBA00006376"/>
    </source>
</evidence>
<dbReference type="Gene3D" id="3.90.1150.10">
    <property type="entry name" value="Aspartate Aminotransferase, domain 1"/>
    <property type="match status" value="2"/>
</dbReference>
<feature type="binding site" evidence="8">
    <location>
        <position position="300"/>
    </location>
    <ligand>
        <name>(6S)-5,6,7,8-tetrahydrofolate</name>
        <dbReference type="ChEBI" id="CHEBI:57453"/>
    </ligand>
</feature>
<evidence type="ECO:0000256" key="1">
    <source>
        <dbReference type="ARBA" id="ARBA00001933"/>
    </source>
</evidence>
<evidence type="ECO:0000256" key="9">
    <source>
        <dbReference type="PIRSR" id="PIRSR000412-50"/>
    </source>
</evidence>
<dbReference type="KEGG" id="sng:SNE_A20270"/>
<dbReference type="RefSeq" id="WP_013944370.1">
    <property type="nucleotide sequence ID" value="NC_015713.1"/>
</dbReference>